<keyword evidence="3" id="KW-1133">Transmembrane helix</keyword>
<evidence type="ECO:0000313" key="6">
    <source>
        <dbReference type="WBParaSite" id="scaffold7855_cov227.g12467"/>
    </source>
</evidence>
<dbReference type="PANTHER" id="PTHR24637">
    <property type="entry name" value="COLLAGEN"/>
    <property type="match status" value="1"/>
</dbReference>
<evidence type="ECO:0000259" key="4">
    <source>
        <dbReference type="SMART" id="SM01088"/>
    </source>
</evidence>
<keyword evidence="1" id="KW-0677">Repeat</keyword>
<dbReference type="AlphaFoldDB" id="A0A915N3T9"/>
<dbReference type="GO" id="GO:0042302">
    <property type="term" value="F:structural constituent of cuticle"/>
    <property type="evidence" value="ECO:0007669"/>
    <property type="project" value="InterPro"/>
</dbReference>
<evidence type="ECO:0000256" key="1">
    <source>
        <dbReference type="ARBA" id="ARBA00022737"/>
    </source>
</evidence>
<sequence>MNEAKLVIGIASACSIASILAVLVVVPQLYNQMSDVNSRVFDGVQAFRVNTDSAWTSLMEVQVSVTPPSKPRENPFNSIFLRQKRGLPGHCNCGPPIQPQCPPGTPGPPGPPGPSGNPGGPGQPGNPGPPGVPPARN</sequence>
<keyword evidence="3" id="KW-0472">Membrane</keyword>
<dbReference type="Pfam" id="PF01484">
    <property type="entry name" value="Col_cuticle_N"/>
    <property type="match status" value="1"/>
</dbReference>
<feature type="compositionally biased region" description="Pro residues" evidence="2">
    <location>
        <begin position="96"/>
        <end position="115"/>
    </location>
</feature>
<dbReference type="PANTHER" id="PTHR24637:SF421">
    <property type="entry name" value="CUTICLE COLLAGEN DPY-2"/>
    <property type="match status" value="1"/>
</dbReference>
<feature type="domain" description="Nematode cuticle collagen N-terminal" evidence="4">
    <location>
        <begin position="8"/>
        <end position="58"/>
    </location>
</feature>
<organism evidence="5 6">
    <name type="scientific">Meloidogyne javanica</name>
    <name type="common">Root-knot nematode worm</name>
    <dbReference type="NCBI Taxonomy" id="6303"/>
    <lineage>
        <taxon>Eukaryota</taxon>
        <taxon>Metazoa</taxon>
        <taxon>Ecdysozoa</taxon>
        <taxon>Nematoda</taxon>
        <taxon>Chromadorea</taxon>
        <taxon>Rhabditida</taxon>
        <taxon>Tylenchina</taxon>
        <taxon>Tylenchomorpha</taxon>
        <taxon>Tylenchoidea</taxon>
        <taxon>Meloidogynidae</taxon>
        <taxon>Meloidogyninae</taxon>
        <taxon>Meloidogyne</taxon>
        <taxon>Meloidogyne incognita group</taxon>
    </lineage>
</organism>
<name>A0A915N3T9_MELJA</name>
<evidence type="ECO:0000256" key="2">
    <source>
        <dbReference type="SAM" id="MobiDB-lite"/>
    </source>
</evidence>
<keyword evidence="5" id="KW-1185">Reference proteome</keyword>
<feature type="region of interest" description="Disordered" evidence="2">
    <location>
        <begin position="91"/>
        <end position="137"/>
    </location>
</feature>
<accession>A0A915N3T9</accession>
<evidence type="ECO:0000256" key="3">
    <source>
        <dbReference type="SAM" id="Phobius"/>
    </source>
</evidence>
<feature type="compositionally biased region" description="Pro residues" evidence="2">
    <location>
        <begin position="124"/>
        <end position="137"/>
    </location>
</feature>
<dbReference type="Proteomes" id="UP000887561">
    <property type="component" value="Unplaced"/>
</dbReference>
<feature type="transmembrane region" description="Helical" evidence="3">
    <location>
        <begin position="6"/>
        <end position="30"/>
    </location>
</feature>
<proteinExistence type="predicted"/>
<dbReference type="WBParaSite" id="scaffold7855_cov227.g12467">
    <property type="protein sequence ID" value="scaffold7855_cov227.g12467"/>
    <property type="gene ID" value="scaffold7855_cov227.g12467"/>
</dbReference>
<reference evidence="6" key="1">
    <citation type="submission" date="2022-11" db="UniProtKB">
        <authorList>
            <consortium name="WormBaseParasite"/>
        </authorList>
    </citation>
    <scope>IDENTIFICATION</scope>
</reference>
<protein>
    <submittedName>
        <fullName evidence="6">Nematode cuticle collagen N-terminal domain-containing protein</fullName>
    </submittedName>
</protein>
<dbReference type="SMART" id="SM01088">
    <property type="entry name" value="Col_cuticle_N"/>
    <property type="match status" value="1"/>
</dbReference>
<evidence type="ECO:0000313" key="5">
    <source>
        <dbReference type="Proteomes" id="UP000887561"/>
    </source>
</evidence>
<keyword evidence="3" id="KW-0812">Transmembrane</keyword>
<dbReference type="InterPro" id="IPR002486">
    <property type="entry name" value="Col_cuticle_N"/>
</dbReference>